<protein>
    <recommendedName>
        <fullName evidence="7">DUF3817 domain-containing protein</fullName>
    </recommendedName>
</protein>
<dbReference type="PANTHER" id="PTHR40077:SF2">
    <property type="entry name" value="MEMBRANE PROTEIN"/>
    <property type="match status" value="1"/>
</dbReference>
<evidence type="ECO:0000256" key="1">
    <source>
        <dbReference type="ARBA" id="ARBA00004651"/>
    </source>
</evidence>
<name>A0A6J4VHT7_9BACT</name>
<evidence type="ECO:0000256" key="5">
    <source>
        <dbReference type="ARBA" id="ARBA00023136"/>
    </source>
</evidence>
<feature type="transmembrane region" description="Helical" evidence="6">
    <location>
        <begin position="50"/>
        <end position="71"/>
    </location>
</feature>
<gene>
    <name evidence="8" type="ORF">AVDCRST_MAG49-4165</name>
</gene>
<evidence type="ECO:0000259" key="7">
    <source>
        <dbReference type="Pfam" id="PF12823"/>
    </source>
</evidence>
<keyword evidence="2" id="KW-1003">Cell membrane</keyword>
<feature type="transmembrane region" description="Helical" evidence="6">
    <location>
        <begin position="83"/>
        <end position="102"/>
    </location>
</feature>
<feature type="domain" description="DUF3817" evidence="7">
    <location>
        <begin position="51"/>
        <end position="133"/>
    </location>
</feature>
<keyword evidence="5 6" id="KW-0472">Membrane</keyword>
<keyword evidence="4 6" id="KW-1133">Transmembrane helix</keyword>
<evidence type="ECO:0000256" key="6">
    <source>
        <dbReference type="SAM" id="Phobius"/>
    </source>
</evidence>
<dbReference type="InterPro" id="IPR023845">
    <property type="entry name" value="DUF3817_TM"/>
</dbReference>
<dbReference type="PANTHER" id="PTHR40077">
    <property type="entry name" value="MEMBRANE PROTEIN-RELATED"/>
    <property type="match status" value="1"/>
</dbReference>
<dbReference type="AlphaFoldDB" id="A0A6J4VHT7"/>
<reference evidence="8" key="1">
    <citation type="submission" date="2020-02" db="EMBL/GenBank/DDBJ databases">
        <authorList>
            <person name="Meier V. D."/>
        </authorList>
    </citation>
    <scope>NUCLEOTIDE SEQUENCE</scope>
    <source>
        <strain evidence="8">AVDCRST_MAG49</strain>
    </source>
</reference>
<dbReference type="Pfam" id="PF12823">
    <property type="entry name" value="DUF3817"/>
    <property type="match status" value="1"/>
</dbReference>
<comment type="subcellular location">
    <subcellularLocation>
        <location evidence="1">Cell membrane</location>
        <topology evidence="1">Multi-pass membrane protein</topology>
    </subcellularLocation>
</comment>
<accession>A0A6J4VHT7</accession>
<evidence type="ECO:0000256" key="3">
    <source>
        <dbReference type="ARBA" id="ARBA00022692"/>
    </source>
</evidence>
<dbReference type="NCBIfam" id="TIGR03954">
    <property type="entry name" value="integ_memb_HG"/>
    <property type="match status" value="1"/>
</dbReference>
<evidence type="ECO:0000256" key="2">
    <source>
        <dbReference type="ARBA" id="ARBA00022475"/>
    </source>
</evidence>
<dbReference type="GO" id="GO:0005886">
    <property type="term" value="C:plasma membrane"/>
    <property type="evidence" value="ECO:0007669"/>
    <property type="project" value="UniProtKB-SubCell"/>
</dbReference>
<feature type="transmembrane region" description="Helical" evidence="6">
    <location>
        <begin position="114"/>
        <end position="134"/>
    </location>
</feature>
<proteinExistence type="predicted"/>
<organism evidence="8">
    <name type="scientific">uncultured Thermomicrobiales bacterium</name>
    <dbReference type="NCBI Taxonomy" id="1645740"/>
    <lineage>
        <taxon>Bacteria</taxon>
        <taxon>Pseudomonadati</taxon>
        <taxon>Thermomicrobiota</taxon>
        <taxon>Thermomicrobia</taxon>
        <taxon>Thermomicrobiales</taxon>
        <taxon>environmental samples</taxon>
    </lineage>
</organism>
<dbReference type="EMBL" id="CADCWG010000304">
    <property type="protein sequence ID" value="CAA9576236.1"/>
    <property type="molecule type" value="Genomic_DNA"/>
</dbReference>
<sequence>MPRHQVGRAPGVAWAPDRSRARPGVAVPFPVVRSELARKTRGGVTVSSRALGFVAIAEALSFVALLAAMVFKYGFDEPAGVEALGPIHGFLFLAYVALALLVRQQRGWDLARTAVVLAAAVLPIAGFFVGRRLLEEDAARA</sequence>
<evidence type="ECO:0000313" key="8">
    <source>
        <dbReference type="EMBL" id="CAA9576236.1"/>
    </source>
</evidence>
<evidence type="ECO:0000256" key="4">
    <source>
        <dbReference type="ARBA" id="ARBA00022989"/>
    </source>
</evidence>
<keyword evidence="3 6" id="KW-0812">Transmembrane</keyword>